<proteinExistence type="predicted"/>
<accession>X1I4I7</accession>
<feature type="non-terminal residue" evidence="1">
    <location>
        <position position="131"/>
    </location>
</feature>
<dbReference type="EMBL" id="BARU01042868">
    <property type="protein sequence ID" value="GAH76627.1"/>
    <property type="molecule type" value="Genomic_DNA"/>
</dbReference>
<evidence type="ECO:0000313" key="1">
    <source>
        <dbReference type="EMBL" id="GAH76627.1"/>
    </source>
</evidence>
<sequence>MVMGDEDREIYLEHRKDESGIRVRGHFIPFMKEGQEPDIILCVPKGWNPLEERGVIVPGSQTGKCATCGQDIWLAPSTQELMKEYPNVPTRCLDCEKKQLEKLEHRKVIKPKGARTVLGIILVSVCGWVAI</sequence>
<comment type="caution">
    <text evidence="1">The sequence shown here is derived from an EMBL/GenBank/DDBJ whole genome shotgun (WGS) entry which is preliminary data.</text>
</comment>
<reference evidence="1" key="1">
    <citation type="journal article" date="2014" name="Front. Microbiol.">
        <title>High frequency of phylogenetically diverse reductive dehalogenase-homologous genes in deep subseafloor sedimentary metagenomes.</title>
        <authorList>
            <person name="Kawai M."/>
            <person name="Futagami T."/>
            <person name="Toyoda A."/>
            <person name="Takaki Y."/>
            <person name="Nishi S."/>
            <person name="Hori S."/>
            <person name="Arai W."/>
            <person name="Tsubouchi T."/>
            <person name="Morono Y."/>
            <person name="Uchiyama I."/>
            <person name="Ito T."/>
            <person name="Fujiyama A."/>
            <person name="Inagaki F."/>
            <person name="Takami H."/>
        </authorList>
    </citation>
    <scope>NUCLEOTIDE SEQUENCE</scope>
    <source>
        <strain evidence="1">Expedition CK06-06</strain>
    </source>
</reference>
<name>X1I4I7_9ZZZZ</name>
<gene>
    <name evidence="1" type="ORF">S03H2_65771</name>
</gene>
<organism evidence="1">
    <name type="scientific">marine sediment metagenome</name>
    <dbReference type="NCBI Taxonomy" id="412755"/>
    <lineage>
        <taxon>unclassified sequences</taxon>
        <taxon>metagenomes</taxon>
        <taxon>ecological metagenomes</taxon>
    </lineage>
</organism>
<protein>
    <submittedName>
        <fullName evidence="1">Uncharacterized protein</fullName>
    </submittedName>
</protein>
<dbReference type="AlphaFoldDB" id="X1I4I7"/>